<dbReference type="InterPro" id="IPR047057">
    <property type="entry name" value="MerR_fam"/>
</dbReference>
<feature type="domain" description="HTH merR-type" evidence="3">
    <location>
        <begin position="16"/>
        <end position="84"/>
    </location>
</feature>
<keyword evidence="1" id="KW-0238">DNA-binding</keyword>
<evidence type="ECO:0000313" key="4">
    <source>
        <dbReference type="EMBL" id="MBK1668639.1"/>
    </source>
</evidence>
<dbReference type="Gene3D" id="1.10.1660.10">
    <property type="match status" value="1"/>
</dbReference>
<dbReference type="InterPro" id="IPR000551">
    <property type="entry name" value="MerR-type_HTH_dom"/>
</dbReference>
<dbReference type="EMBL" id="NRRL01000027">
    <property type="protein sequence ID" value="MBK1668639.1"/>
    <property type="molecule type" value="Genomic_DNA"/>
</dbReference>
<name>A0ABS1DEK1_9PROT</name>
<keyword evidence="5" id="KW-1185">Reference proteome</keyword>
<comment type="caution">
    <text evidence="4">The sequence shown here is derived from an EMBL/GenBank/DDBJ whole genome shotgun (WGS) entry which is preliminary data.</text>
</comment>
<feature type="compositionally biased region" description="Low complexity" evidence="2">
    <location>
        <begin position="150"/>
        <end position="174"/>
    </location>
</feature>
<dbReference type="Proteomes" id="UP001296873">
    <property type="component" value="Unassembled WGS sequence"/>
</dbReference>
<evidence type="ECO:0000313" key="5">
    <source>
        <dbReference type="Proteomes" id="UP001296873"/>
    </source>
</evidence>
<feature type="compositionally biased region" description="Basic and acidic residues" evidence="2">
    <location>
        <begin position="86"/>
        <end position="101"/>
    </location>
</feature>
<evidence type="ECO:0000259" key="3">
    <source>
        <dbReference type="PROSITE" id="PS50937"/>
    </source>
</evidence>
<evidence type="ECO:0000256" key="1">
    <source>
        <dbReference type="ARBA" id="ARBA00023125"/>
    </source>
</evidence>
<feature type="region of interest" description="Disordered" evidence="2">
    <location>
        <begin position="86"/>
        <end position="204"/>
    </location>
</feature>
<dbReference type="SUPFAM" id="SSF46955">
    <property type="entry name" value="Putative DNA-binding domain"/>
    <property type="match status" value="1"/>
</dbReference>
<feature type="compositionally biased region" description="Polar residues" evidence="2">
    <location>
        <begin position="129"/>
        <end position="140"/>
    </location>
</feature>
<dbReference type="CDD" id="cd04765">
    <property type="entry name" value="HTH_MlrA-like_sg2"/>
    <property type="match status" value="1"/>
</dbReference>
<organism evidence="4 5">
    <name type="scientific">Rhodovibrio sodomensis</name>
    <dbReference type="NCBI Taxonomy" id="1088"/>
    <lineage>
        <taxon>Bacteria</taxon>
        <taxon>Pseudomonadati</taxon>
        <taxon>Pseudomonadota</taxon>
        <taxon>Alphaproteobacteria</taxon>
        <taxon>Rhodospirillales</taxon>
        <taxon>Rhodovibrionaceae</taxon>
        <taxon>Rhodovibrio</taxon>
    </lineage>
</organism>
<protein>
    <recommendedName>
        <fullName evidence="3">HTH merR-type domain-containing protein</fullName>
    </recommendedName>
</protein>
<gene>
    <name evidence="4" type="ORF">CKO28_11425</name>
</gene>
<proteinExistence type="predicted"/>
<reference evidence="4 5" key="1">
    <citation type="journal article" date="2020" name="Microorganisms">
        <title>Osmotic Adaptation and Compatible Solute Biosynthesis of Phototrophic Bacteria as Revealed from Genome Analyses.</title>
        <authorList>
            <person name="Imhoff J.F."/>
            <person name="Rahn T."/>
            <person name="Kunzel S."/>
            <person name="Keller A."/>
            <person name="Neulinger S.C."/>
        </authorList>
    </citation>
    <scope>NUCLEOTIDE SEQUENCE [LARGE SCALE GENOMIC DNA]</scope>
    <source>
        <strain evidence="4 5">DSM 9895</strain>
    </source>
</reference>
<dbReference type="PROSITE" id="PS50937">
    <property type="entry name" value="HTH_MERR_2"/>
    <property type="match status" value="1"/>
</dbReference>
<dbReference type="Pfam" id="PF13411">
    <property type="entry name" value="MerR_1"/>
    <property type="match status" value="1"/>
</dbReference>
<dbReference type="PANTHER" id="PTHR30204">
    <property type="entry name" value="REDOX-CYCLING DRUG-SENSING TRANSCRIPTIONAL ACTIVATOR SOXR"/>
    <property type="match status" value="1"/>
</dbReference>
<dbReference type="RefSeq" id="WP_242480504.1">
    <property type="nucleotide sequence ID" value="NZ_NRRL01000027.1"/>
</dbReference>
<evidence type="ECO:0000256" key="2">
    <source>
        <dbReference type="SAM" id="MobiDB-lite"/>
    </source>
</evidence>
<dbReference type="PANTHER" id="PTHR30204:SF15">
    <property type="entry name" value="BLL5018 PROTEIN"/>
    <property type="match status" value="1"/>
</dbReference>
<dbReference type="InterPro" id="IPR009061">
    <property type="entry name" value="DNA-bd_dom_put_sf"/>
</dbReference>
<dbReference type="SMART" id="SM00422">
    <property type="entry name" value="HTH_MERR"/>
    <property type="match status" value="1"/>
</dbReference>
<accession>A0ABS1DEK1</accession>
<sequence>MAANRTASKSAAAFRTISEVSDELEVPQHVLRFWETKFTQVRPMKRGGGRRYYRPEDIELLRRIRDLLYSDGYTIKGVQKLLREGQVKPPAHEEAVAEQERAGAPPPVNGSAQEVDPAPEATAAAQPSGPGTTMQRSQASARRHPRTGRPEGPAARAATATGPAGPTGPTGSAARHTESRAPTHGSTDQAAPSTLAEASLSDQQRETIRSVLEELRAARAELKRRTGD</sequence>